<dbReference type="SUPFAM" id="SSF54171">
    <property type="entry name" value="DNA-binding domain"/>
    <property type="match status" value="1"/>
</dbReference>
<evidence type="ECO:0000313" key="10">
    <source>
        <dbReference type="EMBL" id="KAG0579039.1"/>
    </source>
</evidence>
<evidence type="ECO:0000313" key="11">
    <source>
        <dbReference type="Proteomes" id="UP000822688"/>
    </source>
</evidence>
<evidence type="ECO:0000256" key="4">
    <source>
        <dbReference type="ARBA" id="ARBA00023159"/>
    </source>
</evidence>
<sequence>MPEILSNRNSKICDRLERPWCGECAKIGSTDCIDHGGHLSEDTSVLGKRLGHDAFGDFRREFEFGGMWDKNPLKPQTKRPNAASSNPFSDREAFLRLPTPELIVRPASSGLAIPPPTKFAIKPIPSVPIKPTASVPANVPAVAVPSTESAVVDNDPSTPSDLAREQGPVDPDTDENGCKEGGVRFRENLGKFVVEYRPPRFKWKLWMGTYATVEEGRRACDCARFYAGQDKGGFYFKDSPALFGDLGPLNRPFSVVSKDVKDKAFNVELKKRAKQVIKKVLDAQRVKQSVDVTRPTVKKPLPDAIVQGLQVLTARTNGRSDRLSSSSQESLPNSAVVDSGHEENELAESVQHEVASGALDACVPHTNLDHYTNLGPLSETSAFDPEFAPTSVLVSSFMLTSDHHDLPGCLQSSLDFAEDFDDYELSYVKLWNHDELP</sequence>
<keyword evidence="6" id="KW-0539">Nucleus</keyword>
<feature type="region of interest" description="Disordered" evidence="8">
    <location>
        <begin position="69"/>
        <end position="88"/>
    </location>
</feature>
<name>A0A8T0I7U9_CERPU</name>
<dbReference type="AlphaFoldDB" id="A0A8T0I7U9"/>
<evidence type="ECO:0000256" key="7">
    <source>
        <dbReference type="ARBA" id="ARBA00024343"/>
    </source>
</evidence>
<dbReference type="PANTHER" id="PTHR31839">
    <property type="entry name" value="DEHYDRATION-RESPONSIVE ELEMENT-BINDING PROTEIN 1D"/>
    <property type="match status" value="1"/>
</dbReference>
<dbReference type="PANTHER" id="PTHR31839:SF2">
    <property type="entry name" value="DEHYDRATION-RESPONSIVE ELEMENT-BINDING PROTEIN 1D"/>
    <property type="match status" value="1"/>
</dbReference>
<gene>
    <name evidence="10" type="ORF">KC19_4G067600</name>
</gene>
<feature type="region of interest" description="Disordered" evidence="8">
    <location>
        <begin position="316"/>
        <end position="344"/>
    </location>
</feature>
<evidence type="ECO:0000256" key="3">
    <source>
        <dbReference type="ARBA" id="ARBA00023125"/>
    </source>
</evidence>
<evidence type="ECO:0000256" key="2">
    <source>
        <dbReference type="ARBA" id="ARBA00023015"/>
    </source>
</evidence>
<protein>
    <recommendedName>
        <fullName evidence="9">AP2/ERF domain-containing protein</fullName>
    </recommendedName>
</protein>
<dbReference type="GO" id="GO:0003700">
    <property type="term" value="F:DNA-binding transcription factor activity"/>
    <property type="evidence" value="ECO:0007669"/>
    <property type="project" value="InterPro"/>
</dbReference>
<organism evidence="10 11">
    <name type="scientific">Ceratodon purpureus</name>
    <name type="common">Fire moss</name>
    <name type="synonym">Dicranum purpureum</name>
    <dbReference type="NCBI Taxonomy" id="3225"/>
    <lineage>
        <taxon>Eukaryota</taxon>
        <taxon>Viridiplantae</taxon>
        <taxon>Streptophyta</taxon>
        <taxon>Embryophyta</taxon>
        <taxon>Bryophyta</taxon>
        <taxon>Bryophytina</taxon>
        <taxon>Bryopsida</taxon>
        <taxon>Dicranidae</taxon>
        <taxon>Pseudoditrichales</taxon>
        <taxon>Ditrichaceae</taxon>
        <taxon>Ceratodon</taxon>
    </lineage>
</organism>
<evidence type="ECO:0000256" key="5">
    <source>
        <dbReference type="ARBA" id="ARBA00023163"/>
    </source>
</evidence>
<keyword evidence="5" id="KW-0804">Transcription</keyword>
<comment type="subcellular location">
    <subcellularLocation>
        <location evidence="1">Nucleus</location>
    </subcellularLocation>
</comment>
<evidence type="ECO:0000256" key="8">
    <source>
        <dbReference type="SAM" id="MobiDB-lite"/>
    </source>
</evidence>
<feature type="domain" description="AP2/ERF" evidence="9">
    <location>
        <begin position="179"/>
        <end position="237"/>
    </location>
</feature>
<keyword evidence="4" id="KW-0010">Activator</keyword>
<dbReference type="EMBL" id="CM026424">
    <property type="protein sequence ID" value="KAG0579039.1"/>
    <property type="molecule type" value="Genomic_DNA"/>
</dbReference>
<evidence type="ECO:0000256" key="6">
    <source>
        <dbReference type="ARBA" id="ARBA00023242"/>
    </source>
</evidence>
<dbReference type="PROSITE" id="PS51032">
    <property type="entry name" value="AP2_ERF"/>
    <property type="match status" value="1"/>
</dbReference>
<comment type="similarity">
    <text evidence="7">Belongs to the AP2/ERF transcription factor family. ERF subfamily.</text>
</comment>
<keyword evidence="11" id="KW-1185">Reference proteome</keyword>
<keyword evidence="3" id="KW-0238">DNA-binding</keyword>
<comment type="caution">
    <text evidence="10">The sequence shown here is derived from an EMBL/GenBank/DDBJ whole genome shotgun (WGS) entry which is preliminary data.</text>
</comment>
<keyword evidence="2" id="KW-0805">Transcription regulation</keyword>
<dbReference type="InterPro" id="IPR001471">
    <property type="entry name" value="AP2/ERF_dom"/>
</dbReference>
<accession>A0A8T0I7U9</accession>
<dbReference type="InterPro" id="IPR045277">
    <property type="entry name" value="DRE1A-I"/>
</dbReference>
<proteinExistence type="inferred from homology"/>
<dbReference type="GO" id="GO:0005634">
    <property type="term" value="C:nucleus"/>
    <property type="evidence" value="ECO:0007669"/>
    <property type="project" value="UniProtKB-SubCell"/>
</dbReference>
<reference evidence="10" key="1">
    <citation type="submission" date="2020-06" db="EMBL/GenBank/DDBJ databases">
        <title>WGS assembly of Ceratodon purpureus strain R40.</title>
        <authorList>
            <person name="Carey S.B."/>
            <person name="Jenkins J."/>
            <person name="Shu S."/>
            <person name="Lovell J.T."/>
            <person name="Sreedasyam A."/>
            <person name="Maumus F."/>
            <person name="Tiley G.P."/>
            <person name="Fernandez-Pozo N."/>
            <person name="Barry K."/>
            <person name="Chen C."/>
            <person name="Wang M."/>
            <person name="Lipzen A."/>
            <person name="Daum C."/>
            <person name="Saski C.A."/>
            <person name="Payton A.C."/>
            <person name="Mcbreen J.C."/>
            <person name="Conrad R.E."/>
            <person name="Kollar L.M."/>
            <person name="Olsson S."/>
            <person name="Huttunen S."/>
            <person name="Landis J.B."/>
            <person name="Wickett N.J."/>
            <person name="Johnson M.G."/>
            <person name="Rensing S.A."/>
            <person name="Grimwood J."/>
            <person name="Schmutz J."/>
            <person name="Mcdaniel S.F."/>
        </authorList>
    </citation>
    <scope>NUCLEOTIDE SEQUENCE</scope>
    <source>
        <strain evidence="10">R40</strain>
    </source>
</reference>
<dbReference type="GO" id="GO:0003677">
    <property type="term" value="F:DNA binding"/>
    <property type="evidence" value="ECO:0007669"/>
    <property type="project" value="UniProtKB-KW"/>
</dbReference>
<dbReference type="InterPro" id="IPR016177">
    <property type="entry name" value="DNA-bd_dom_sf"/>
</dbReference>
<feature type="compositionally biased region" description="Polar residues" evidence="8">
    <location>
        <begin position="78"/>
        <end position="88"/>
    </location>
</feature>
<dbReference type="Proteomes" id="UP000822688">
    <property type="component" value="Chromosome 4"/>
</dbReference>
<feature type="region of interest" description="Disordered" evidence="8">
    <location>
        <begin position="146"/>
        <end position="181"/>
    </location>
</feature>
<evidence type="ECO:0000259" key="9">
    <source>
        <dbReference type="PROSITE" id="PS51032"/>
    </source>
</evidence>
<feature type="compositionally biased region" description="Low complexity" evidence="8">
    <location>
        <begin position="323"/>
        <end position="334"/>
    </location>
</feature>
<evidence type="ECO:0000256" key="1">
    <source>
        <dbReference type="ARBA" id="ARBA00004123"/>
    </source>
</evidence>